<feature type="binding site" evidence="7">
    <location>
        <position position="165"/>
    </location>
    <ligand>
        <name>substrate</name>
    </ligand>
</feature>
<dbReference type="Proteomes" id="UP000031662">
    <property type="component" value="Chromosome"/>
</dbReference>
<dbReference type="GO" id="GO:0005829">
    <property type="term" value="C:cytosol"/>
    <property type="evidence" value="ECO:0007669"/>
    <property type="project" value="TreeGrafter"/>
</dbReference>
<dbReference type="PANTHER" id="PTHR23429:SF0">
    <property type="entry name" value="GLUCOSE-6-PHOSPHATE 1-DEHYDROGENASE"/>
    <property type="match status" value="1"/>
</dbReference>
<comment type="catalytic activity">
    <reaction evidence="7">
        <text>D-glucose 6-phosphate + NADP(+) = 6-phospho-D-glucono-1,5-lactone + NADPH + H(+)</text>
        <dbReference type="Rhea" id="RHEA:15841"/>
        <dbReference type="ChEBI" id="CHEBI:15378"/>
        <dbReference type="ChEBI" id="CHEBI:57783"/>
        <dbReference type="ChEBI" id="CHEBI:57955"/>
        <dbReference type="ChEBI" id="CHEBI:58349"/>
        <dbReference type="ChEBI" id="CHEBI:61548"/>
        <dbReference type="EC" id="1.1.1.49"/>
    </reaction>
</comment>
<dbReference type="EMBL" id="AP014523">
    <property type="protein sequence ID" value="BAO97103.1"/>
    <property type="molecule type" value="Genomic_DNA"/>
</dbReference>
<evidence type="ECO:0000259" key="9">
    <source>
        <dbReference type="Pfam" id="PF02781"/>
    </source>
</evidence>
<dbReference type="InterPro" id="IPR022675">
    <property type="entry name" value="G6P_DH_C"/>
</dbReference>
<evidence type="ECO:0000313" key="11">
    <source>
        <dbReference type="Proteomes" id="UP000031662"/>
    </source>
</evidence>
<gene>
    <name evidence="7" type="primary">zwf</name>
    <name evidence="10" type="ORF">NY40_0071</name>
</gene>
<dbReference type="GO" id="GO:0009051">
    <property type="term" value="P:pentose-phosphate shunt, oxidative branch"/>
    <property type="evidence" value="ECO:0007669"/>
    <property type="project" value="TreeGrafter"/>
</dbReference>
<dbReference type="Pfam" id="PF00479">
    <property type="entry name" value="G6PD_N"/>
    <property type="match status" value="1"/>
</dbReference>
<feature type="binding site" evidence="7">
    <location>
        <position position="135"/>
    </location>
    <ligand>
        <name>NADP(+)</name>
        <dbReference type="ChEBI" id="CHEBI:58349"/>
    </ligand>
</feature>
<dbReference type="HOGENOM" id="CLU_013524_5_0_7"/>
<dbReference type="PROSITE" id="PS00069">
    <property type="entry name" value="G6P_DEHYDROGENASE"/>
    <property type="match status" value="1"/>
</dbReference>
<dbReference type="InterPro" id="IPR001282">
    <property type="entry name" value="G6P_DH"/>
</dbReference>
<reference evidence="10 11" key="1">
    <citation type="submission" date="2013-11" db="EMBL/GenBank/DDBJ databases">
        <title>Estimation of Helicobacter pylori bacteriophage ecology using H. pylori isolates.</title>
        <authorList>
            <person name="Uchiyama J."/>
            <person name="Takemura-Uchiyama I."/>
            <person name="Ujihara T."/>
            <person name="Matsuzaki S."/>
        </authorList>
    </citation>
    <scope>NUCLEOTIDE SEQUENCE [LARGE SCALE GENOMIC DNA]</scope>
    <source>
        <strain evidence="10 11">NY40</strain>
    </source>
</reference>
<dbReference type="AlphaFoldDB" id="A0A060PSC1"/>
<comment type="pathway">
    <text evidence="1 7">Carbohydrate degradation; pentose phosphate pathway; D-ribulose 5-phosphate from D-glucose 6-phosphate (oxidative stage): step 1/3.</text>
</comment>
<dbReference type="PANTHER" id="PTHR23429">
    <property type="entry name" value="GLUCOSE-6-PHOSPHATE 1-DEHYDROGENASE G6PD"/>
    <property type="match status" value="1"/>
</dbReference>
<evidence type="ECO:0000313" key="10">
    <source>
        <dbReference type="EMBL" id="BAO97103.1"/>
    </source>
</evidence>
<organism evidence="10 11">
    <name type="scientific">Helicobacter pylori NY40</name>
    <dbReference type="NCBI Taxonomy" id="1426844"/>
    <lineage>
        <taxon>Bacteria</taxon>
        <taxon>Pseudomonadati</taxon>
        <taxon>Campylobacterota</taxon>
        <taxon>Epsilonproteobacteria</taxon>
        <taxon>Campylobacterales</taxon>
        <taxon>Helicobacteraceae</taxon>
        <taxon>Helicobacter</taxon>
    </lineage>
</organism>
<name>A0A060PSC1_HELPX</name>
<dbReference type="GO" id="GO:0006006">
    <property type="term" value="P:glucose metabolic process"/>
    <property type="evidence" value="ECO:0007669"/>
    <property type="project" value="UniProtKB-KW"/>
</dbReference>
<evidence type="ECO:0000256" key="5">
    <source>
        <dbReference type="ARBA" id="ARBA00023002"/>
    </source>
</evidence>
<feature type="binding site" evidence="7">
    <location>
        <position position="169"/>
    </location>
    <ligand>
        <name>substrate</name>
    </ligand>
</feature>
<keyword evidence="5 7" id="KW-0560">Oxidoreductase</keyword>
<dbReference type="Gene3D" id="3.40.50.720">
    <property type="entry name" value="NAD(P)-binding Rossmann-like Domain"/>
    <property type="match status" value="1"/>
</dbReference>
<feature type="binding site" evidence="7">
    <location>
        <position position="201"/>
    </location>
    <ligand>
        <name>substrate</name>
    </ligand>
</feature>
<dbReference type="GO" id="GO:0004345">
    <property type="term" value="F:glucose-6-phosphate dehydrogenase activity"/>
    <property type="evidence" value="ECO:0007669"/>
    <property type="project" value="UniProtKB-UniRule"/>
</dbReference>
<comment type="similarity">
    <text evidence="2 7">Belongs to the glucose-6-phosphate dehydrogenase family.</text>
</comment>
<dbReference type="SUPFAM" id="SSF51735">
    <property type="entry name" value="NAD(P)-binding Rossmann-fold domains"/>
    <property type="match status" value="1"/>
</dbReference>
<feature type="binding site" evidence="7">
    <location>
        <position position="311"/>
    </location>
    <ligand>
        <name>substrate</name>
    </ligand>
</feature>
<feature type="domain" description="Glucose-6-phosphate dehydrogenase C-terminal" evidence="9">
    <location>
        <begin position="177"/>
        <end position="358"/>
    </location>
</feature>
<dbReference type="SUPFAM" id="SSF55347">
    <property type="entry name" value="Glyceraldehyde-3-phosphate dehydrogenase-like, C-terminal domain"/>
    <property type="match status" value="1"/>
</dbReference>
<feature type="domain" description="Glucose-6-phosphate dehydrogenase NAD-binding" evidence="8">
    <location>
        <begin position="7"/>
        <end position="174"/>
    </location>
</feature>
<evidence type="ECO:0000256" key="4">
    <source>
        <dbReference type="ARBA" id="ARBA00022857"/>
    </source>
</evidence>
<evidence type="ECO:0000256" key="6">
    <source>
        <dbReference type="ARBA" id="ARBA00023277"/>
    </source>
</evidence>
<dbReference type="Pfam" id="PF02781">
    <property type="entry name" value="G6PD_C"/>
    <property type="match status" value="1"/>
</dbReference>
<keyword evidence="3 7" id="KW-0313">Glucose metabolism</keyword>
<dbReference type="RefSeq" id="WP_041049580.1">
    <property type="nucleotide sequence ID" value="NZ_AP014523.1"/>
</dbReference>
<evidence type="ECO:0000259" key="8">
    <source>
        <dbReference type="Pfam" id="PF00479"/>
    </source>
</evidence>
<accession>A0A060PSC1</accession>
<keyword evidence="6 7" id="KW-0119">Carbohydrate metabolism</keyword>
<evidence type="ECO:0000256" key="7">
    <source>
        <dbReference type="HAMAP-Rule" id="MF_00966"/>
    </source>
</evidence>
<dbReference type="HAMAP" id="MF_00966">
    <property type="entry name" value="G6PD"/>
    <property type="match status" value="1"/>
</dbReference>
<protein>
    <recommendedName>
        <fullName evidence="7">Glucose-6-phosphate 1-dehydrogenase</fullName>
        <shortName evidence="7">G6PD</shortName>
        <ecNumber evidence="7">1.1.1.49</ecNumber>
    </recommendedName>
</protein>
<dbReference type="NCBIfam" id="NF004331">
    <property type="entry name" value="PRK05722.2-1"/>
    <property type="match status" value="1"/>
</dbReference>
<dbReference type="InterPro" id="IPR022674">
    <property type="entry name" value="G6P_DH_NAD-bd"/>
</dbReference>
<comment type="caution">
    <text evidence="7">Lacks conserved residue(s) required for the propagation of feature annotation.</text>
</comment>
<dbReference type="EC" id="1.1.1.49" evidence="7"/>
<keyword evidence="4 7" id="KW-0521">NADP</keyword>
<feature type="active site" description="Proton acceptor" evidence="7">
    <location>
        <position position="225"/>
    </location>
</feature>
<dbReference type="PIRSF" id="PIRSF000110">
    <property type="entry name" value="G6PD"/>
    <property type="match status" value="1"/>
</dbReference>
<dbReference type="InterPro" id="IPR019796">
    <property type="entry name" value="G6P_DH_AS"/>
</dbReference>
<dbReference type="Gene3D" id="3.30.360.10">
    <property type="entry name" value="Dihydrodipicolinate Reductase, domain 2"/>
    <property type="match status" value="1"/>
</dbReference>
<sequence length="425" mass="49393">MLDFDLVLFGATGDLAMRKLFVSLYEIYTHYGFKNDSRIIASGRKELSNEEFLALLCEKTQLHSREKGEEFLAHISYLRVRLDNPKDFEELSKIATKNKPLIFYFSISPSFFATTAQNLAQNALSHANARLILEKPLGHNLKTCKEIFQSISVFFKEEQIFRIDHYLGKKGVQNILELRLNNPILNILWDQISAVEICVYETLGVEERGEFYDKIGALRDMVQNHLLQVLSLIATDLPNDLKDLRKEKIKVLKTLQPPKDFTKQVIRAQYQGYRDENKVHKESQTETFVAIKAFLDTPKFKGVPFYLKHAKKMPHNQASVKIHFNAINTLEFFLSQDKITLTLKDHQNPLILETHNKQEFLQPYAKLLYDAIQNNHNNFAHQLELEASWVFIDTLIEGFMNNATPLYSYESHNLNESEFLKPLYQ</sequence>
<comment type="function">
    <text evidence="7">Catalyzes the oxidation of glucose 6-phosphate to 6-phosphogluconolactone.</text>
</comment>
<dbReference type="InterPro" id="IPR036291">
    <property type="entry name" value="NAD(P)-bd_dom_sf"/>
</dbReference>
<proteinExistence type="inferred from homology"/>
<feature type="binding site" evidence="7">
    <location>
        <position position="220"/>
    </location>
    <ligand>
        <name>substrate</name>
    </ligand>
</feature>
<evidence type="ECO:0000256" key="2">
    <source>
        <dbReference type="ARBA" id="ARBA00009975"/>
    </source>
</evidence>
<evidence type="ECO:0000256" key="3">
    <source>
        <dbReference type="ARBA" id="ARBA00022526"/>
    </source>
</evidence>
<dbReference type="GO" id="GO:0050661">
    <property type="term" value="F:NADP binding"/>
    <property type="evidence" value="ECO:0007669"/>
    <property type="project" value="UniProtKB-UniRule"/>
</dbReference>
<dbReference type="UniPathway" id="UPA00115">
    <property type="reaction ID" value="UER00408"/>
</dbReference>
<feature type="binding site" evidence="7">
    <location>
        <position position="44"/>
    </location>
    <ligand>
        <name>NADP(+)</name>
        <dbReference type="ChEBI" id="CHEBI:58349"/>
    </ligand>
</feature>
<dbReference type="PRINTS" id="PR00079">
    <property type="entry name" value="G6PDHDRGNASE"/>
</dbReference>
<evidence type="ECO:0000256" key="1">
    <source>
        <dbReference type="ARBA" id="ARBA00004937"/>
    </source>
</evidence>